<feature type="non-terminal residue" evidence="1">
    <location>
        <position position="60"/>
    </location>
</feature>
<dbReference type="Proteomes" id="UP001381693">
    <property type="component" value="Unassembled WGS sequence"/>
</dbReference>
<comment type="caution">
    <text evidence="1">The sequence shown here is derived from an EMBL/GenBank/DDBJ whole genome shotgun (WGS) entry which is preliminary data.</text>
</comment>
<organism evidence="1 2">
    <name type="scientific">Halocaridina rubra</name>
    <name type="common">Hawaiian red shrimp</name>
    <dbReference type="NCBI Taxonomy" id="373956"/>
    <lineage>
        <taxon>Eukaryota</taxon>
        <taxon>Metazoa</taxon>
        <taxon>Ecdysozoa</taxon>
        <taxon>Arthropoda</taxon>
        <taxon>Crustacea</taxon>
        <taxon>Multicrustacea</taxon>
        <taxon>Malacostraca</taxon>
        <taxon>Eumalacostraca</taxon>
        <taxon>Eucarida</taxon>
        <taxon>Decapoda</taxon>
        <taxon>Pleocyemata</taxon>
        <taxon>Caridea</taxon>
        <taxon>Atyoidea</taxon>
        <taxon>Atyidae</taxon>
        <taxon>Halocaridina</taxon>
    </lineage>
</organism>
<feature type="non-terminal residue" evidence="1">
    <location>
        <position position="1"/>
    </location>
</feature>
<reference evidence="1 2" key="1">
    <citation type="submission" date="2023-11" db="EMBL/GenBank/DDBJ databases">
        <title>Halocaridina rubra genome assembly.</title>
        <authorList>
            <person name="Smith C."/>
        </authorList>
    </citation>
    <scope>NUCLEOTIDE SEQUENCE [LARGE SCALE GENOMIC DNA]</scope>
    <source>
        <strain evidence="1">EP-1</strain>
        <tissue evidence="1">Whole</tissue>
    </source>
</reference>
<proteinExistence type="predicted"/>
<gene>
    <name evidence="1" type="ORF">SK128_022753</name>
</gene>
<accession>A0AAN8X060</accession>
<dbReference type="EMBL" id="JAXCGZ010016073">
    <property type="protein sequence ID" value="KAK7069590.1"/>
    <property type="molecule type" value="Genomic_DNA"/>
</dbReference>
<evidence type="ECO:0000313" key="1">
    <source>
        <dbReference type="EMBL" id="KAK7069590.1"/>
    </source>
</evidence>
<protein>
    <submittedName>
        <fullName evidence="1">Uncharacterized protein</fullName>
    </submittedName>
</protein>
<keyword evidence="2" id="KW-1185">Reference proteome</keyword>
<evidence type="ECO:0000313" key="2">
    <source>
        <dbReference type="Proteomes" id="UP001381693"/>
    </source>
</evidence>
<sequence>SPLLTHVTSIHQGVRIICFLRLTSTDGQRRVEGSVMAKSWRPRATAIARNETPNTQGSPC</sequence>
<name>A0AAN8X060_HALRR</name>
<dbReference type="AlphaFoldDB" id="A0AAN8X060"/>